<dbReference type="OrthoDB" id="10251809at2759"/>
<dbReference type="CDD" id="cd12087">
    <property type="entry name" value="TM_EGFR-like"/>
    <property type="match status" value="1"/>
</dbReference>
<feature type="region of interest" description="Disordered" evidence="3">
    <location>
        <begin position="456"/>
        <end position="508"/>
    </location>
</feature>
<keyword evidence="7" id="KW-1185">Reference proteome</keyword>
<evidence type="ECO:0000256" key="5">
    <source>
        <dbReference type="SAM" id="SignalP"/>
    </source>
</evidence>
<reference evidence="6 7" key="1">
    <citation type="journal article" date="2018" name="Front. Microbiol.">
        <title>Genome-Wide Analysis of Corynespora cassiicola Leaf Fall Disease Putative Effectors.</title>
        <authorList>
            <person name="Lopez D."/>
            <person name="Ribeiro S."/>
            <person name="Label P."/>
            <person name="Fumanal B."/>
            <person name="Venisse J.S."/>
            <person name="Kohler A."/>
            <person name="de Oliveira R.R."/>
            <person name="Labutti K."/>
            <person name="Lipzen A."/>
            <person name="Lail K."/>
            <person name="Bauer D."/>
            <person name="Ohm R.A."/>
            <person name="Barry K.W."/>
            <person name="Spatafora J."/>
            <person name="Grigoriev I.V."/>
            <person name="Martin F.M."/>
            <person name="Pujade-Renaud V."/>
        </authorList>
    </citation>
    <scope>NUCLEOTIDE SEQUENCE [LARGE SCALE GENOMIC DNA]</scope>
    <source>
        <strain evidence="6 7">Philippines</strain>
    </source>
</reference>
<dbReference type="InterPro" id="IPR015915">
    <property type="entry name" value="Kelch-typ_b-propeller"/>
</dbReference>
<dbReference type="InterPro" id="IPR011043">
    <property type="entry name" value="Gal_Oxase/kelch_b-propeller"/>
</dbReference>
<feature type="compositionally biased region" description="Low complexity" evidence="3">
    <location>
        <begin position="478"/>
        <end position="491"/>
    </location>
</feature>
<keyword evidence="4" id="KW-0472">Membrane</keyword>
<dbReference type="Proteomes" id="UP000240883">
    <property type="component" value="Unassembled WGS sequence"/>
</dbReference>
<name>A0A2T2NH49_CORCC</name>
<dbReference type="AlphaFoldDB" id="A0A2T2NH49"/>
<dbReference type="PANTHER" id="PTHR46093:SF18">
    <property type="entry name" value="FIBRONECTIN TYPE-III DOMAIN-CONTAINING PROTEIN"/>
    <property type="match status" value="1"/>
</dbReference>
<organism evidence="6 7">
    <name type="scientific">Corynespora cassiicola Philippines</name>
    <dbReference type="NCBI Taxonomy" id="1448308"/>
    <lineage>
        <taxon>Eukaryota</taxon>
        <taxon>Fungi</taxon>
        <taxon>Dikarya</taxon>
        <taxon>Ascomycota</taxon>
        <taxon>Pezizomycotina</taxon>
        <taxon>Dothideomycetes</taxon>
        <taxon>Pleosporomycetidae</taxon>
        <taxon>Pleosporales</taxon>
        <taxon>Corynesporascaceae</taxon>
        <taxon>Corynespora</taxon>
    </lineage>
</organism>
<dbReference type="Pfam" id="PF24681">
    <property type="entry name" value="Kelch_KLHDC2_KLHL20_DRC7"/>
    <property type="match status" value="1"/>
</dbReference>
<dbReference type="PANTHER" id="PTHR46093">
    <property type="entry name" value="ACYL-COA-BINDING DOMAIN-CONTAINING PROTEIN 5"/>
    <property type="match status" value="1"/>
</dbReference>
<dbReference type="EMBL" id="KZ678138">
    <property type="protein sequence ID" value="PSN64586.1"/>
    <property type="molecule type" value="Genomic_DNA"/>
</dbReference>
<feature type="chain" id="PRO_5015443623" description="Kelch repeat protein" evidence="5">
    <location>
        <begin position="25"/>
        <end position="623"/>
    </location>
</feature>
<keyword evidence="2" id="KW-0677">Repeat</keyword>
<proteinExistence type="predicted"/>
<evidence type="ECO:0000256" key="1">
    <source>
        <dbReference type="ARBA" id="ARBA00022441"/>
    </source>
</evidence>
<dbReference type="STRING" id="1448308.A0A2T2NH49"/>
<evidence type="ECO:0000313" key="6">
    <source>
        <dbReference type="EMBL" id="PSN64586.1"/>
    </source>
</evidence>
<keyword evidence="4" id="KW-1133">Transmembrane helix</keyword>
<feature type="signal peptide" evidence="5">
    <location>
        <begin position="1"/>
        <end position="24"/>
    </location>
</feature>
<dbReference type="SUPFAM" id="SSF50965">
    <property type="entry name" value="Galactose oxidase, central domain"/>
    <property type="match status" value="1"/>
</dbReference>
<protein>
    <recommendedName>
        <fullName evidence="8">Kelch repeat protein</fullName>
    </recommendedName>
</protein>
<accession>A0A2T2NH49</accession>
<keyword evidence="4" id="KW-0812">Transmembrane</keyword>
<dbReference type="Gene3D" id="2.120.10.80">
    <property type="entry name" value="Kelch-type beta propeller"/>
    <property type="match status" value="2"/>
</dbReference>
<feature type="transmembrane region" description="Helical" evidence="4">
    <location>
        <begin position="512"/>
        <end position="535"/>
    </location>
</feature>
<keyword evidence="5" id="KW-0732">Signal</keyword>
<sequence>MFCSLRHPGTLIIALAWLLHYVGAEISLAVNVDDLMPLDTCNRKDVRAVVSNNKVYFFGGTSYVRNGTSKPFEVTNHYLRIADFTASRDMSDTSIMESKPVPSFVTLFFQGAFWGDSSRLYITGGQVAGRPYLTEQGQFIPTNWTSYTAGTIFTYDISSDNWGSEPALQPETGPTAQGTMCCGYFGWNAKKEQGYVFSGSNYVGAKALNPNSEWPFEYVAGPTTEADVLGNGNILTFDPKSWKWTNQTTDNQVTSPWSEFGEFVSLPGTETENGGISVLIGGVRKKPAETMESMRKVLVYDSGSGNWYNQETTAEGGAYPPARSSFCSVVASAPDNSSHNIYIYGGETSSSEDAFSDMYILTIPTFHWIRVEVDSVARRLHSCSKVADRYMVTYGGFMKKVNEVDEACDQENYGLRLFDMTSLNWTSRYEAPTTTSAYAVPSAIYNIIGGDSDGGATKSAPSAGFNTPGLEAVLNGESPETPMPTGSGSPSDPDDNGSLQDSRSSSNPNKGVIIGAVVGGIVGLAIISAALFFFLRKRKSKPEPAKSPAVTEEESVGPFETDGNAKLFFETDGKARYTYYQATEAHELQGSGDGRRIYDPPSPAQELEATSQPSKRPPTSGGQ</sequence>
<feature type="compositionally biased region" description="Polar residues" evidence="3">
    <location>
        <begin position="499"/>
        <end position="508"/>
    </location>
</feature>
<evidence type="ECO:0000256" key="3">
    <source>
        <dbReference type="SAM" id="MobiDB-lite"/>
    </source>
</evidence>
<evidence type="ECO:0000313" key="7">
    <source>
        <dbReference type="Proteomes" id="UP000240883"/>
    </source>
</evidence>
<evidence type="ECO:0008006" key="8">
    <source>
        <dbReference type="Google" id="ProtNLM"/>
    </source>
</evidence>
<feature type="region of interest" description="Disordered" evidence="3">
    <location>
        <begin position="585"/>
        <end position="623"/>
    </location>
</feature>
<evidence type="ECO:0000256" key="4">
    <source>
        <dbReference type="SAM" id="Phobius"/>
    </source>
</evidence>
<gene>
    <name evidence="6" type="ORF">BS50DRAFT_77876</name>
</gene>
<keyword evidence="1" id="KW-0880">Kelch repeat</keyword>
<evidence type="ECO:0000256" key="2">
    <source>
        <dbReference type="ARBA" id="ARBA00022737"/>
    </source>
</evidence>